<keyword evidence="3" id="KW-0813">Transport</keyword>
<feature type="transmembrane region" description="Helical" evidence="8">
    <location>
        <begin position="6"/>
        <end position="34"/>
    </location>
</feature>
<keyword evidence="7 8" id="KW-0472">Membrane</keyword>
<dbReference type="Gene3D" id="1.20.1530.20">
    <property type="match status" value="1"/>
</dbReference>
<dbReference type="InterPro" id="IPR038770">
    <property type="entry name" value="Na+/solute_symporter_sf"/>
</dbReference>
<evidence type="ECO:0000256" key="6">
    <source>
        <dbReference type="ARBA" id="ARBA00022989"/>
    </source>
</evidence>
<name>A0A1I4K739_9PROT</name>
<dbReference type="PANTHER" id="PTHR43057">
    <property type="entry name" value="ARSENITE EFFLUX TRANSPORTER"/>
    <property type="match status" value="1"/>
</dbReference>
<dbReference type="InterPro" id="IPR004706">
    <property type="entry name" value="Arsenical-R_Acr3"/>
</dbReference>
<evidence type="ECO:0000313" key="10">
    <source>
        <dbReference type="Proteomes" id="UP000183287"/>
    </source>
</evidence>
<evidence type="ECO:0000256" key="8">
    <source>
        <dbReference type="SAM" id="Phobius"/>
    </source>
</evidence>
<dbReference type="GO" id="GO:0015104">
    <property type="term" value="F:antimonite transmembrane transporter activity"/>
    <property type="evidence" value="ECO:0007669"/>
    <property type="project" value="TreeGrafter"/>
</dbReference>
<proteinExistence type="inferred from homology"/>
<evidence type="ECO:0000256" key="1">
    <source>
        <dbReference type="ARBA" id="ARBA00004651"/>
    </source>
</evidence>
<dbReference type="Proteomes" id="UP000183287">
    <property type="component" value="Unassembled WGS sequence"/>
</dbReference>
<feature type="transmembrane region" description="Helical" evidence="8">
    <location>
        <begin position="121"/>
        <end position="140"/>
    </location>
</feature>
<dbReference type="AlphaFoldDB" id="A0A1I4K739"/>
<evidence type="ECO:0000256" key="4">
    <source>
        <dbReference type="ARBA" id="ARBA00022475"/>
    </source>
</evidence>
<evidence type="ECO:0000256" key="3">
    <source>
        <dbReference type="ARBA" id="ARBA00022448"/>
    </source>
</evidence>
<keyword evidence="4" id="KW-1003">Cell membrane</keyword>
<feature type="transmembrane region" description="Helical" evidence="8">
    <location>
        <begin position="90"/>
        <end position="109"/>
    </location>
</feature>
<organism evidence="9 10">
    <name type="scientific">Nitrosomonas communis</name>
    <dbReference type="NCBI Taxonomy" id="44574"/>
    <lineage>
        <taxon>Bacteria</taxon>
        <taxon>Pseudomonadati</taxon>
        <taxon>Pseudomonadota</taxon>
        <taxon>Betaproteobacteria</taxon>
        <taxon>Nitrosomonadales</taxon>
        <taxon>Nitrosomonadaceae</taxon>
        <taxon>Nitrosomonas</taxon>
    </lineage>
</organism>
<feature type="transmembrane region" description="Helical" evidence="8">
    <location>
        <begin position="54"/>
        <end position="78"/>
    </location>
</feature>
<gene>
    <name evidence="9" type="ORF">SAMN05421863_1003144</name>
</gene>
<evidence type="ECO:0000256" key="5">
    <source>
        <dbReference type="ARBA" id="ARBA00022692"/>
    </source>
</evidence>
<accession>A0A1I4K739</accession>
<evidence type="ECO:0000256" key="2">
    <source>
        <dbReference type="ARBA" id="ARBA00010110"/>
    </source>
</evidence>
<comment type="similarity">
    <text evidence="2">Belongs to the arsenical resistance-3 (ACR3) (TC 2.A.59) family.</text>
</comment>
<protein>
    <submittedName>
        <fullName evidence="9">Sodium Bile acid symporter family protein</fullName>
    </submittedName>
</protein>
<keyword evidence="6 8" id="KW-1133">Transmembrane helix</keyword>
<reference evidence="10" key="1">
    <citation type="submission" date="2016-10" db="EMBL/GenBank/DDBJ databases">
        <authorList>
            <person name="Varghese N."/>
            <person name="Submissions S."/>
        </authorList>
    </citation>
    <scope>NUCLEOTIDE SEQUENCE [LARGE SCALE GENOMIC DNA]</scope>
    <source>
        <strain evidence="10">Nm44</strain>
    </source>
</reference>
<evidence type="ECO:0000313" key="9">
    <source>
        <dbReference type="EMBL" id="SFL74530.1"/>
    </source>
</evidence>
<sequence length="149" mass="16602">MIGNFILLPLVVSGLLMLVPDEPAIRLGVLLVLLMPRTDWCISFTHLGGGDTKLAIAFSPISLLLQITLLPVYLWVFLDENFVVTLAQSQMLTAFVGLILLPLCSAYLTEKSIEKNKDRRYLLDQLAWLPVPLLALVVFLSRQPRLVSS</sequence>
<dbReference type="GO" id="GO:0005886">
    <property type="term" value="C:plasma membrane"/>
    <property type="evidence" value="ECO:0007669"/>
    <property type="project" value="UniProtKB-SubCell"/>
</dbReference>
<dbReference type="PANTHER" id="PTHR43057:SF1">
    <property type="entry name" value="ARSENICAL-RESISTANCE PROTEIN 3"/>
    <property type="match status" value="1"/>
</dbReference>
<keyword evidence="5 8" id="KW-0812">Transmembrane</keyword>
<dbReference type="EMBL" id="FOUB01000003">
    <property type="protein sequence ID" value="SFL74530.1"/>
    <property type="molecule type" value="Genomic_DNA"/>
</dbReference>
<dbReference type="Pfam" id="PF01758">
    <property type="entry name" value="SBF"/>
    <property type="match status" value="1"/>
</dbReference>
<comment type="subcellular location">
    <subcellularLocation>
        <location evidence="1">Cell membrane</location>
        <topology evidence="1">Multi-pass membrane protein</topology>
    </subcellularLocation>
</comment>
<dbReference type="GO" id="GO:0015297">
    <property type="term" value="F:antiporter activity"/>
    <property type="evidence" value="ECO:0007669"/>
    <property type="project" value="InterPro"/>
</dbReference>
<dbReference type="InterPro" id="IPR002657">
    <property type="entry name" value="BilAc:Na_symport/Acr3"/>
</dbReference>
<dbReference type="GO" id="GO:0015105">
    <property type="term" value="F:arsenite transmembrane transporter activity"/>
    <property type="evidence" value="ECO:0007669"/>
    <property type="project" value="TreeGrafter"/>
</dbReference>
<keyword evidence="10" id="KW-1185">Reference proteome</keyword>
<evidence type="ECO:0000256" key="7">
    <source>
        <dbReference type="ARBA" id="ARBA00023136"/>
    </source>
</evidence>